<dbReference type="Pfam" id="PF13439">
    <property type="entry name" value="Glyco_transf_4"/>
    <property type="match status" value="1"/>
</dbReference>
<dbReference type="CDD" id="cd03801">
    <property type="entry name" value="GT4_PimA-like"/>
    <property type="match status" value="1"/>
</dbReference>
<dbReference type="PANTHER" id="PTHR45947">
    <property type="entry name" value="SULFOQUINOVOSYL TRANSFERASE SQD2"/>
    <property type="match status" value="1"/>
</dbReference>
<feature type="domain" description="Glycosyltransferase subfamily 4-like N-terminal" evidence="3">
    <location>
        <begin position="3"/>
        <end position="158"/>
    </location>
</feature>
<evidence type="ECO:0000259" key="2">
    <source>
        <dbReference type="Pfam" id="PF00534"/>
    </source>
</evidence>
<dbReference type="SUPFAM" id="SSF53756">
    <property type="entry name" value="UDP-Glycosyltransferase/glycogen phosphorylase"/>
    <property type="match status" value="1"/>
</dbReference>
<sequence>MVRGGQIHVRNVVSGLRARGHDVRLIDWNDEPERSFQRSLSPHFRFGFDPTRTLVRAISVGRQMDADAIISKTRKTYLAGLGAAAALDISHVVHVGSSPTAAGGSISDCLLDKSFEARLRAPHDAYFVVCQAIGDELEALGIDPNRVFDVKNAVDTDRFHPDGPPDPLSSSDMKRLPDDDDLRLGYVGGLHEYKGLDDLADALDRVHSDSHLIVAGDGPDRERLERKFGSTATFLGAIPYEQIPAFYHEIDVLVLPSHTEGLPRVVLEAQATGTPVVATRVGGVPEVVEDGQTGLLCDAHDPDCLAAAIDRLATDGAERSRLAEVGREAVATSFTWDSLYGRYERFLRTICD</sequence>
<feature type="domain" description="Glycosyl transferase family 1" evidence="2">
    <location>
        <begin position="176"/>
        <end position="328"/>
    </location>
</feature>
<dbReference type="InterPro" id="IPR050194">
    <property type="entry name" value="Glycosyltransferase_grp1"/>
</dbReference>
<dbReference type="Proteomes" id="UP001208186">
    <property type="component" value="Unassembled WGS sequence"/>
</dbReference>
<dbReference type="RefSeq" id="WP_315908799.1">
    <property type="nucleotide sequence ID" value="NZ_JAOPKC010000006.1"/>
</dbReference>
<organism evidence="4 5">
    <name type="scientific">Halapricum hydrolyticum</name>
    <dbReference type="NCBI Taxonomy" id="2979991"/>
    <lineage>
        <taxon>Archaea</taxon>
        <taxon>Methanobacteriati</taxon>
        <taxon>Methanobacteriota</taxon>
        <taxon>Stenosarchaea group</taxon>
        <taxon>Halobacteria</taxon>
        <taxon>Halobacteriales</taxon>
        <taxon>Haloarculaceae</taxon>
        <taxon>Halapricum</taxon>
    </lineage>
</organism>
<keyword evidence="5" id="KW-1185">Reference proteome</keyword>
<comment type="caution">
    <text evidence="4">The sequence shown here is derived from an EMBL/GenBank/DDBJ whole genome shotgun (WGS) entry which is preliminary data.</text>
</comment>
<evidence type="ECO:0000256" key="1">
    <source>
        <dbReference type="SAM" id="MobiDB-lite"/>
    </source>
</evidence>
<gene>
    <name evidence="4" type="ORF">OB916_08130</name>
</gene>
<dbReference type="InterPro" id="IPR028098">
    <property type="entry name" value="Glyco_trans_4-like_N"/>
</dbReference>
<accession>A0ABT2Q2D7</accession>
<dbReference type="Pfam" id="PF00534">
    <property type="entry name" value="Glycos_transf_1"/>
    <property type="match status" value="1"/>
</dbReference>
<evidence type="ECO:0000259" key="3">
    <source>
        <dbReference type="Pfam" id="PF13439"/>
    </source>
</evidence>
<dbReference type="Gene3D" id="3.40.50.2000">
    <property type="entry name" value="Glycogen Phosphorylase B"/>
    <property type="match status" value="2"/>
</dbReference>
<protein>
    <submittedName>
        <fullName evidence="4">Glycosyltransferase family 4 protein</fullName>
    </submittedName>
</protein>
<name>A0ABT2Q2D7_9EURY</name>
<reference evidence="5" key="1">
    <citation type="submission" date="2023-07" db="EMBL/GenBank/DDBJ databases">
        <title>Enrichment on poylsaccharides allowed isolation of novel metabolic and taxonomic groups of Haloarchaea.</title>
        <authorList>
            <person name="Sorokin D.Y."/>
            <person name="Elcheninov A.G."/>
            <person name="Khizhniak T.V."/>
            <person name="Kolganova T.V."/>
            <person name="Kublanov I.V."/>
        </authorList>
    </citation>
    <scope>NUCLEOTIDE SEQUENCE [LARGE SCALE GENOMIC DNA]</scope>
    <source>
        <strain evidence="5">HArc-curdl5-1</strain>
    </source>
</reference>
<proteinExistence type="predicted"/>
<dbReference type="PANTHER" id="PTHR45947:SF3">
    <property type="entry name" value="SULFOQUINOVOSYL TRANSFERASE SQD2"/>
    <property type="match status" value="1"/>
</dbReference>
<evidence type="ECO:0000313" key="4">
    <source>
        <dbReference type="EMBL" id="MCU4718033.1"/>
    </source>
</evidence>
<dbReference type="InterPro" id="IPR001296">
    <property type="entry name" value="Glyco_trans_1"/>
</dbReference>
<evidence type="ECO:0000313" key="5">
    <source>
        <dbReference type="Proteomes" id="UP001208186"/>
    </source>
</evidence>
<dbReference type="EMBL" id="JAOPKC010000006">
    <property type="protein sequence ID" value="MCU4718033.1"/>
    <property type="molecule type" value="Genomic_DNA"/>
</dbReference>
<feature type="region of interest" description="Disordered" evidence="1">
    <location>
        <begin position="155"/>
        <end position="175"/>
    </location>
</feature>